<organism evidence="1 2">
    <name type="scientific">Bradyrhizobium cosmicum</name>
    <dbReference type="NCBI Taxonomy" id="1404864"/>
    <lineage>
        <taxon>Bacteria</taxon>
        <taxon>Pseudomonadati</taxon>
        <taxon>Pseudomonadota</taxon>
        <taxon>Alphaproteobacteria</taxon>
        <taxon>Hyphomicrobiales</taxon>
        <taxon>Nitrobacteraceae</taxon>
        <taxon>Bradyrhizobium</taxon>
    </lineage>
</organism>
<name>A0AAI8MBE9_9BRAD</name>
<proteinExistence type="predicted"/>
<evidence type="ECO:0000313" key="1">
    <source>
        <dbReference type="EMBL" id="BAL74868.1"/>
    </source>
</evidence>
<evidence type="ECO:0000313" key="2">
    <source>
        <dbReference type="Proteomes" id="UP000007886"/>
    </source>
</evidence>
<dbReference type="Proteomes" id="UP000007886">
    <property type="component" value="Chromosome"/>
</dbReference>
<accession>A0AAI8MBE9</accession>
<gene>
    <name evidence="1" type="ORF">S23_16510</name>
</gene>
<dbReference type="EMBL" id="AP012279">
    <property type="protein sequence ID" value="BAL74868.1"/>
    <property type="molecule type" value="Genomic_DNA"/>
</dbReference>
<keyword evidence="2" id="KW-1185">Reference proteome</keyword>
<dbReference type="KEGG" id="brs:S23_16510"/>
<reference evidence="1 2" key="1">
    <citation type="journal article" date="2012" name="Microbes Environ.">
        <title>Complete genome sequence of Bradyrhizobium sp. S23321: insights into symbiosis evolution in soil oligotrophs.</title>
        <authorList>
            <person name="Okubo T."/>
            <person name="Tsukui T."/>
            <person name="Maita H."/>
            <person name="Okamoto S."/>
            <person name="Oshima K."/>
            <person name="Fujisawa T."/>
            <person name="Saito A."/>
            <person name="Futamata H."/>
            <person name="Hattori R."/>
            <person name="Shimomura Y."/>
            <person name="Haruta S."/>
            <person name="Morimoto S."/>
            <person name="Wang Y."/>
            <person name="Sakai Y."/>
            <person name="Hattori M."/>
            <person name="Aizawa S."/>
            <person name="Nagashima K.V.P."/>
            <person name="Masuda S."/>
            <person name="Hattori T."/>
            <person name="Yamashita A."/>
            <person name="Bao Z."/>
            <person name="Hayatsu M."/>
            <person name="Kajiya-Kanegae H."/>
            <person name="Yoshinaga I."/>
            <person name="Sakamoto K."/>
            <person name="Toyota K."/>
            <person name="Nakao M."/>
            <person name="Kohara M."/>
            <person name="Anda M."/>
            <person name="Niwa R."/>
            <person name="Jung-Hwan P."/>
            <person name="Sameshima-Saito R."/>
            <person name="Tokuda S."/>
            <person name="Yamamoto S."/>
            <person name="Yamamoto S."/>
            <person name="Yokoyama T."/>
            <person name="Akutsu T."/>
            <person name="Nakamura Y."/>
            <person name="Nakahira-Yanaka Y."/>
            <person name="Takada Hoshino Y."/>
            <person name="Hirakawa H."/>
            <person name="Mitsui H."/>
            <person name="Terasawa K."/>
            <person name="Itakura M."/>
            <person name="Sato S."/>
            <person name="Ikeda-Ohtsubo W."/>
            <person name="Sakakura N."/>
            <person name="Kaminuma E."/>
            <person name="Minamisawa K."/>
        </authorList>
    </citation>
    <scope>NUCLEOTIDE SEQUENCE [LARGE SCALE GENOMIC DNA]</scope>
    <source>
        <strain evidence="1 2">S23321</strain>
    </source>
</reference>
<protein>
    <submittedName>
        <fullName evidence="1">Uncharacterized protein</fullName>
    </submittedName>
</protein>
<dbReference type="AlphaFoldDB" id="A0AAI8MBE9"/>
<sequence>MEEQNRGDPEDYQENYHVDLIDRDRRYFWAIEPIERDVLEYFDKGKFEERPPGLQ</sequence>